<evidence type="ECO:0000313" key="6">
    <source>
        <dbReference type="EMBL" id="RPE32689.1"/>
    </source>
</evidence>
<dbReference type="InterPro" id="IPR000182">
    <property type="entry name" value="GNAT_dom"/>
</dbReference>
<dbReference type="Pfam" id="PF00583">
    <property type="entry name" value="Acetyltransf_1"/>
    <property type="match status" value="1"/>
</dbReference>
<comment type="similarity">
    <text evidence="1">Belongs to the acetyltransferase family.</text>
</comment>
<dbReference type="PROSITE" id="PS51186">
    <property type="entry name" value="GNAT"/>
    <property type="match status" value="1"/>
</dbReference>
<evidence type="ECO:0000313" key="8">
    <source>
        <dbReference type="Proteomes" id="UP000267408"/>
    </source>
</evidence>
<keyword evidence="2 5" id="KW-0808">Transferase</keyword>
<name>A0A3N4RNK6_9ACTN</name>
<evidence type="ECO:0000256" key="1">
    <source>
        <dbReference type="ARBA" id="ARBA00008694"/>
    </source>
</evidence>
<dbReference type="GO" id="GO:0008080">
    <property type="term" value="F:N-acetyltransferase activity"/>
    <property type="evidence" value="ECO:0007669"/>
    <property type="project" value="TreeGrafter"/>
</dbReference>
<dbReference type="InterPro" id="IPR016181">
    <property type="entry name" value="Acyl_CoA_acyltransferase"/>
</dbReference>
<accession>A0A8G1UDV3</accession>
<comment type="caution">
    <text evidence="6">The sequence shown here is derived from an EMBL/GenBank/DDBJ whole genome shotgun (WGS) entry which is preliminary data.</text>
</comment>
<dbReference type="Proteomes" id="UP000267408">
    <property type="component" value="Unassembled WGS sequence"/>
</dbReference>
<organism evidence="6 7">
    <name type="scientific">Kitasatospora cineracea</name>
    <dbReference type="NCBI Taxonomy" id="88074"/>
    <lineage>
        <taxon>Bacteria</taxon>
        <taxon>Bacillati</taxon>
        <taxon>Actinomycetota</taxon>
        <taxon>Actinomycetes</taxon>
        <taxon>Kitasatosporales</taxon>
        <taxon>Streptomycetaceae</taxon>
        <taxon>Kitasatospora</taxon>
    </lineage>
</organism>
<dbReference type="Proteomes" id="UP000266906">
    <property type="component" value="Unassembled WGS sequence"/>
</dbReference>
<accession>A0A3N4RNK6</accession>
<dbReference type="CDD" id="cd04301">
    <property type="entry name" value="NAT_SF"/>
    <property type="match status" value="1"/>
</dbReference>
<dbReference type="Gene3D" id="3.40.630.30">
    <property type="match status" value="1"/>
</dbReference>
<dbReference type="AlphaFoldDB" id="A0A3N4RNK6"/>
<evidence type="ECO:0000256" key="2">
    <source>
        <dbReference type="ARBA" id="ARBA00022679"/>
    </source>
</evidence>
<dbReference type="PANTHER" id="PTHR10545">
    <property type="entry name" value="DIAMINE N-ACETYLTRANSFERASE"/>
    <property type="match status" value="1"/>
</dbReference>
<reference evidence="7 8" key="1">
    <citation type="submission" date="2018-11" db="EMBL/GenBank/DDBJ databases">
        <title>Sequencing the genomes of 1000 actinobacteria strains.</title>
        <authorList>
            <person name="Klenk H.-P."/>
        </authorList>
    </citation>
    <scope>NUCLEOTIDE SEQUENCE [LARGE SCALE GENOMIC DNA]</scope>
    <source>
        <strain evidence="5 8">DSM 44780</strain>
        <strain evidence="6 7">DSM 44781</strain>
    </source>
</reference>
<evidence type="ECO:0000259" key="4">
    <source>
        <dbReference type="PROSITE" id="PS51186"/>
    </source>
</evidence>
<keyword evidence="7" id="KW-1185">Reference proteome</keyword>
<dbReference type="InterPro" id="IPR051016">
    <property type="entry name" value="Diverse_Substrate_AcTransf"/>
</dbReference>
<evidence type="ECO:0000313" key="5">
    <source>
        <dbReference type="EMBL" id="ROR42176.1"/>
    </source>
</evidence>
<keyword evidence="3 5" id="KW-0012">Acyltransferase</keyword>
<proteinExistence type="inferred from homology"/>
<dbReference type="SUPFAM" id="SSF55729">
    <property type="entry name" value="Acyl-CoA N-acyltransferases (Nat)"/>
    <property type="match status" value="1"/>
</dbReference>
<sequence length="166" mass="18835">MSTLDRMIRTATPADVPFVHTMIRELAEYERALPEAKATREQLHDALFGEHPAVFGLIAEEEGSGEPVGFALWFRNFSTWRGTHGIYLEDLYVRPEKRGGGHGRALLTELARICVERGYQRLEWSVLDWNEPSIGFYKSLGAVPMDEWTVFRLTDGALAELGSRPR</sequence>
<gene>
    <name evidence="6" type="ORF">EDD38_0956</name>
    <name evidence="5" type="ORF">EDD39_0291</name>
</gene>
<dbReference type="FunFam" id="3.40.630.30:FF:000064">
    <property type="entry name" value="GNAT family acetyltransferase"/>
    <property type="match status" value="1"/>
</dbReference>
<evidence type="ECO:0000313" key="7">
    <source>
        <dbReference type="Proteomes" id="UP000266906"/>
    </source>
</evidence>
<dbReference type="EMBL" id="RJVJ01000001">
    <property type="protein sequence ID" value="ROR42176.1"/>
    <property type="molecule type" value="Genomic_DNA"/>
</dbReference>
<protein>
    <submittedName>
        <fullName evidence="6">L-amino acid N-acyltransferase YncA</fullName>
    </submittedName>
</protein>
<dbReference type="EMBL" id="RKQG01000001">
    <property type="protein sequence ID" value="RPE32689.1"/>
    <property type="molecule type" value="Genomic_DNA"/>
</dbReference>
<dbReference type="PANTHER" id="PTHR10545:SF29">
    <property type="entry name" value="GH14572P-RELATED"/>
    <property type="match status" value="1"/>
</dbReference>
<feature type="domain" description="N-acetyltransferase" evidence="4">
    <location>
        <begin position="6"/>
        <end position="165"/>
    </location>
</feature>
<evidence type="ECO:0000256" key="3">
    <source>
        <dbReference type="ARBA" id="ARBA00023315"/>
    </source>
</evidence>